<organism evidence="6 7">
    <name type="scientific">Aspergillus ellipticus CBS 707.79</name>
    <dbReference type="NCBI Taxonomy" id="1448320"/>
    <lineage>
        <taxon>Eukaryota</taxon>
        <taxon>Fungi</taxon>
        <taxon>Dikarya</taxon>
        <taxon>Ascomycota</taxon>
        <taxon>Pezizomycotina</taxon>
        <taxon>Eurotiomycetes</taxon>
        <taxon>Eurotiomycetidae</taxon>
        <taxon>Eurotiales</taxon>
        <taxon>Aspergillaceae</taxon>
        <taxon>Aspergillus</taxon>
        <taxon>Aspergillus subgen. Circumdati</taxon>
    </lineage>
</organism>
<accession>A0A319EG91</accession>
<evidence type="ECO:0000256" key="4">
    <source>
        <dbReference type="ARBA" id="ARBA00023002"/>
    </source>
</evidence>
<sequence length="258" mass="27922">MSFIIPHPKNRRLHRHPPYHHQIAPRPHPARRTIPHLQRTVNICSHEGVDRIVALGPDVIPRHSRSGTGSRTAGYSVCNECDMCLAGTEQLCDARKISGQDGGMLCWASTPAIFPVRPAGSDCVPRFPGDMKSDVLQTTAGGPHGVIVGSSSSAAYEQALAYRRPRCISPWDPRISSRGVRLTGSSTGTMTDTREALEYVRDGRVKPLAVETRMEQIEASDSPASQPTSPRDPLLPVAVPEPEGKVEVGYKAASPAII</sequence>
<keyword evidence="7" id="KW-1185">Reference proteome</keyword>
<evidence type="ECO:0000313" key="7">
    <source>
        <dbReference type="Proteomes" id="UP000247810"/>
    </source>
</evidence>
<dbReference type="STRING" id="1448320.A0A319EG91"/>
<dbReference type="Gene3D" id="3.40.50.720">
    <property type="entry name" value="NAD(P)-binding Rossmann-like Domain"/>
    <property type="match status" value="1"/>
</dbReference>
<dbReference type="GO" id="GO:0004022">
    <property type="term" value="F:alcohol dehydrogenase (NAD+) activity"/>
    <property type="evidence" value="ECO:0007669"/>
    <property type="project" value="TreeGrafter"/>
</dbReference>
<dbReference type="EMBL" id="KZ826004">
    <property type="protein sequence ID" value="PYH89952.1"/>
    <property type="molecule type" value="Genomic_DNA"/>
</dbReference>
<dbReference type="InterPro" id="IPR011032">
    <property type="entry name" value="GroES-like_sf"/>
</dbReference>
<feature type="region of interest" description="Disordered" evidence="5">
    <location>
        <begin position="213"/>
        <end position="240"/>
    </location>
</feature>
<evidence type="ECO:0000313" key="6">
    <source>
        <dbReference type="EMBL" id="PYH89952.1"/>
    </source>
</evidence>
<dbReference type="PANTHER" id="PTHR42940:SF8">
    <property type="entry name" value="VACUOLAR PROTEIN SORTING-ASSOCIATED PROTEIN 11"/>
    <property type="match status" value="1"/>
</dbReference>
<evidence type="ECO:0000256" key="2">
    <source>
        <dbReference type="ARBA" id="ARBA00022723"/>
    </source>
</evidence>
<keyword evidence="3" id="KW-0862">Zinc</keyword>
<evidence type="ECO:0000256" key="5">
    <source>
        <dbReference type="SAM" id="MobiDB-lite"/>
    </source>
</evidence>
<name>A0A319EG91_9EURO</name>
<proteinExistence type="predicted"/>
<evidence type="ECO:0000256" key="3">
    <source>
        <dbReference type="ARBA" id="ARBA00022833"/>
    </source>
</evidence>
<feature type="compositionally biased region" description="Basic residues" evidence="5">
    <location>
        <begin position="8"/>
        <end position="19"/>
    </location>
</feature>
<keyword evidence="4" id="KW-0560">Oxidoreductase</keyword>
<evidence type="ECO:0000256" key="1">
    <source>
        <dbReference type="ARBA" id="ARBA00001947"/>
    </source>
</evidence>
<feature type="region of interest" description="Disordered" evidence="5">
    <location>
        <begin position="1"/>
        <end position="29"/>
    </location>
</feature>
<dbReference type="GO" id="GO:0005737">
    <property type="term" value="C:cytoplasm"/>
    <property type="evidence" value="ECO:0007669"/>
    <property type="project" value="TreeGrafter"/>
</dbReference>
<keyword evidence="2" id="KW-0479">Metal-binding</keyword>
<gene>
    <name evidence="6" type="ORF">BO71DRAFT_434302</name>
</gene>
<dbReference type="VEuPathDB" id="FungiDB:BO71DRAFT_434302"/>
<dbReference type="PANTHER" id="PTHR42940">
    <property type="entry name" value="ALCOHOL DEHYDROGENASE 1-RELATED"/>
    <property type="match status" value="1"/>
</dbReference>
<dbReference type="AlphaFoldDB" id="A0A319EG91"/>
<protein>
    <submittedName>
        <fullName evidence="6">Uncharacterized protein</fullName>
    </submittedName>
</protein>
<reference evidence="6 7" key="1">
    <citation type="submission" date="2018-02" db="EMBL/GenBank/DDBJ databases">
        <title>The genomes of Aspergillus section Nigri reveals drivers in fungal speciation.</title>
        <authorList>
            <consortium name="DOE Joint Genome Institute"/>
            <person name="Vesth T.C."/>
            <person name="Nybo J."/>
            <person name="Theobald S."/>
            <person name="Brandl J."/>
            <person name="Frisvad J.C."/>
            <person name="Nielsen K.F."/>
            <person name="Lyhne E.K."/>
            <person name="Kogle M.E."/>
            <person name="Kuo A."/>
            <person name="Riley R."/>
            <person name="Clum A."/>
            <person name="Nolan M."/>
            <person name="Lipzen A."/>
            <person name="Salamov A."/>
            <person name="Henrissat B."/>
            <person name="Wiebenga A."/>
            <person name="De vries R.P."/>
            <person name="Grigoriev I.V."/>
            <person name="Mortensen U.H."/>
            <person name="Andersen M.R."/>
            <person name="Baker S.E."/>
        </authorList>
    </citation>
    <scope>NUCLEOTIDE SEQUENCE [LARGE SCALE GENOMIC DNA]</scope>
    <source>
        <strain evidence="6 7">CBS 707.79</strain>
    </source>
</reference>
<dbReference type="SUPFAM" id="SSF50129">
    <property type="entry name" value="GroES-like"/>
    <property type="match status" value="1"/>
</dbReference>
<dbReference type="OrthoDB" id="1879366at2759"/>
<dbReference type="GO" id="GO:0046872">
    <property type="term" value="F:metal ion binding"/>
    <property type="evidence" value="ECO:0007669"/>
    <property type="project" value="UniProtKB-KW"/>
</dbReference>
<comment type="cofactor">
    <cofactor evidence="1">
        <name>Zn(2+)</name>
        <dbReference type="ChEBI" id="CHEBI:29105"/>
    </cofactor>
</comment>
<dbReference type="Gene3D" id="3.90.180.10">
    <property type="entry name" value="Medium-chain alcohol dehydrogenases, catalytic domain"/>
    <property type="match status" value="2"/>
</dbReference>
<dbReference type="Proteomes" id="UP000247810">
    <property type="component" value="Unassembled WGS sequence"/>
</dbReference>